<keyword evidence="4" id="KW-1185">Reference proteome</keyword>
<protein>
    <recommendedName>
        <fullName evidence="2">DUF6534 domain-containing protein</fullName>
    </recommendedName>
</protein>
<dbReference type="Proteomes" id="UP000076727">
    <property type="component" value="Unassembled WGS sequence"/>
</dbReference>
<feature type="transmembrane region" description="Helical" evidence="1">
    <location>
        <begin position="244"/>
        <end position="264"/>
    </location>
</feature>
<dbReference type="OrthoDB" id="2801597at2759"/>
<dbReference type="PANTHER" id="PTHR40465:SF1">
    <property type="entry name" value="DUF6534 DOMAIN-CONTAINING PROTEIN"/>
    <property type="match status" value="1"/>
</dbReference>
<feature type="transmembrane region" description="Helical" evidence="1">
    <location>
        <begin position="200"/>
        <end position="223"/>
    </location>
</feature>
<name>A0A165QLS1_9APHY</name>
<evidence type="ECO:0000313" key="3">
    <source>
        <dbReference type="EMBL" id="KZT69640.1"/>
    </source>
</evidence>
<dbReference type="AlphaFoldDB" id="A0A165QLS1"/>
<gene>
    <name evidence="3" type="ORF">DAEQUDRAFT_726256</name>
</gene>
<dbReference type="STRING" id="1314783.A0A165QLS1"/>
<evidence type="ECO:0000313" key="4">
    <source>
        <dbReference type="Proteomes" id="UP000076727"/>
    </source>
</evidence>
<evidence type="ECO:0000256" key="1">
    <source>
        <dbReference type="SAM" id="Phobius"/>
    </source>
</evidence>
<feature type="transmembrane region" description="Helical" evidence="1">
    <location>
        <begin position="122"/>
        <end position="142"/>
    </location>
</feature>
<feature type="transmembrane region" description="Helical" evidence="1">
    <location>
        <begin position="71"/>
        <end position="95"/>
    </location>
</feature>
<keyword evidence="1" id="KW-1133">Transmembrane helix</keyword>
<reference evidence="3 4" key="1">
    <citation type="journal article" date="2016" name="Mol. Biol. Evol.">
        <title>Comparative Genomics of Early-Diverging Mushroom-Forming Fungi Provides Insights into the Origins of Lignocellulose Decay Capabilities.</title>
        <authorList>
            <person name="Nagy L.G."/>
            <person name="Riley R."/>
            <person name="Tritt A."/>
            <person name="Adam C."/>
            <person name="Daum C."/>
            <person name="Floudas D."/>
            <person name="Sun H."/>
            <person name="Yadav J.S."/>
            <person name="Pangilinan J."/>
            <person name="Larsson K.H."/>
            <person name="Matsuura K."/>
            <person name="Barry K."/>
            <person name="Labutti K."/>
            <person name="Kuo R."/>
            <person name="Ohm R.A."/>
            <person name="Bhattacharya S.S."/>
            <person name="Shirouzu T."/>
            <person name="Yoshinaga Y."/>
            <person name="Martin F.M."/>
            <person name="Grigoriev I.V."/>
            <person name="Hibbett D.S."/>
        </authorList>
    </citation>
    <scope>NUCLEOTIDE SEQUENCE [LARGE SCALE GENOMIC DNA]</scope>
    <source>
        <strain evidence="3 4">L-15889</strain>
    </source>
</reference>
<proteinExistence type="predicted"/>
<evidence type="ECO:0000259" key="2">
    <source>
        <dbReference type="Pfam" id="PF20152"/>
    </source>
</evidence>
<feature type="transmembrane region" description="Helical" evidence="1">
    <location>
        <begin position="36"/>
        <end position="59"/>
    </location>
</feature>
<feature type="domain" description="DUF6534" evidence="2">
    <location>
        <begin position="208"/>
        <end position="295"/>
    </location>
</feature>
<feature type="transmembrane region" description="Helical" evidence="1">
    <location>
        <begin position="270"/>
        <end position="290"/>
    </location>
</feature>
<organism evidence="3 4">
    <name type="scientific">Daedalea quercina L-15889</name>
    <dbReference type="NCBI Taxonomy" id="1314783"/>
    <lineage>
        <taxon>Eukaryota</taxon>
        <taxon>Fungi</taxon>
        <taxon>Dikarya</taxon>
        <taxon>Basidiomycota</taxon>
        <taxon>Agaricomycotina</taxon>
        <taxon>Agaricomycetes</taxon>
        <taxon>Polyporales</taxon>
        <taxon>Fomitopsis</taxon>
    </lineage>
</organism>
<dbReference type="Pfam" id="PF20152">
    <property type="entry name" value="DUF6534"/>
    <property type="match status" value="1"/>
</dbReference>
<keyword evidence="1" id="KW-0472">Membrane</keyword>
<dbReference type="InterPro" id="IPR045339">
    <property type="entry name" value="DUF6534"/>
</dbReference>
<dbReference type="EMBL" id="KV429056">
    <property type="protein sequence ID" value="KZT69640.1"/>
    <property type="molecule type" value="Genomic_DNA"/>
</dbReference>
<keyword evidence="1" id="KW-0812">Transmembrane</keyword>
<sequence length="397" mass="43291">MGDTARCGWLSKWQTISTRTGAQSPHALQAHSVLHSHPWCGLCVAFLYGITTGQSAFYWSRSGKDGKVLRCLVLLLWLLDSAHYVLVPCSFYVLLAESFHDGVARLEIQAISAALNTWSYQGVFVITGLTDLLVKGIFTYCIWRLSSSLVTATVLCLFSFTVFVLSCVSAFSGDCLGSSAPSCFYKAPVLGDINTSTATVIAMLTCVAISDITVAGTLCVLLWRRRTGFAGNERLMRLLMFYSIRVGLLTSLASAASLTTFILIESDSAAFIATFWVVPKLSINSLLALLNARRHLREEMGLSVERSAPHEPILSFADSGHHEIPPGQMWGHQTPRLLVKVETEIEMDGGPFRRDVVPVALQSHGATSSQIPDLGSAVTLTDISLERQVRKDISVGR</sequence>
<feature type="transmembrane region" description="Helical" evidence="1">
    <location>
        <begin position="149"/>
        <end position="171"/>
    </location>
</feature>
<dbReference type="PANTHER" id="PTHR40465">
    <property type="entry name" value="CHROMOSOME 1, WHOLE GENOME SHOTGUN SEQUENCE"/>
    <property type="match status" value="1"/>
</dbReference>
<accession>A0A165QLS1</accession>